<organism evidence="2 3">
    <name type="scientific">Rhizopus delemar</name>
    <dbReference type="NCBI Taxonomy" id="936053"/>
    <lineage>
        <taxon>Eukaryota</taxon>
        <taxon>Fungi</taxon>
        <taxon>Fungi incertae sedis</taxon>
        <taxon>Mucoromycota</taxon>
        <taxon>Mucoromycotina</taxon>
        <taxon>Mucoromycetes</taxon>
        <taxon>Mucorales</taxon>
        <taxon>Mucorineae</taxon>
        <taxon>Rhizopodaceae</taxon>
        <taxon>Rhizopus</taxon>
    </lineage>
</organism>
<dbReference type="AlphaFoldDB" id="A0A9P7C5X0"/>
<proteinExistence type="predicted"/>
<dbReference type="Proteomes" id="UP000740926">
    <property type="component" value="Unassembled WGS sequence"/>
</dbReference>
<comment type="caution">
    <text evidence="2">The sequence shown here is derived from an EMBL/GenBank/DDBJ whole genome shotgun (WGS) entry which is preliminary data.</text>
</comment>
<evidence type="ECO:0000313" key="3">
    <source>
        <dbReference type="Proteomes" id="UP000740926"/>
    </source>
</evidence>
<accession>A0A9P7C5X0</accession>
<dbReference type="EMBL" id="JAANIU010007626">
    <property type="protein sequence ID" value="KAG1537201.1"/>
    <property type="molecule type" value="Genomic_DNA"/>
</dbReference>
<keyword evidence="3" id="KW-1185">Reference proteome</keyword>
<name>A0A9P7C5X0_9FUNG</name>
<evidence type="ECO:0000313" key="2">
    <source>
        <dbReference type="EMBL" id="KAG1537201.1"/>
    </source>
</evidence>
<gene>
    <name evidence="2" type="ORF">G6F50_014909</name>
</gene>
<feature type="compositionally biased region" description="Low complexity" evidence="1">
    <location>
        <begin position="162"/>
        <end position="180"/>
    </location>
</feature>
<protein>
    <submittedName>
        <fullName evidence="2">Uncharacterized protein</fullName>
    </submittedName>
</protein>
<feature type="region of interest" description="Disordered" evidence="1">
    <location>
        <begin position="162"/>
        <end position="188"/>
    </location>
</feature>
<evidence type="ECO:0000256" key="1">
    <source>
        <dbReference type="SAM" id="MobiDB-lite"/>
    </source>
</evidence>
<reference evidence="2 3" key="1">
    <citation type="journal article" date="2020" name="Microb. Genom.">
        <title>Genetic diversity of clinical and environmental Mucorales isolates obtained from an investigation of mucormycosis cases among solid organ transplant recipients.</title>
        <authorList>
            <person name="Nguyen M.H."/>
            <person name="Kaul D."/>
            <person name="Muto C."/>
            <person name="Cheng S.J."/>
            <person name="Richter R.A."/>
            <person name="Bruno V.M."/>
            <person name="Liu G."/>
            <person name="Beyhan S."/>
            <person name="Sundermann A.J."/>
            <person name="Mounaud S."/>
            <person name="Pasculle A.W."/>
            <person name="Nierman W.C."/>
            <person name="Driscoll E."/>
            <person name="Cumbie R."/>
            <person name="Clancy C.J."/>
            <person name="Dupont C.L."/>
        </authorList>
    </citation>
    <scope>NUCLEOTIDE SEQUENCE [LARGE SCALE GENOMIC DNA]</scope>
    <source>
        <strain evidence="2 3">GL24</strain>
    </source>
</reference>
<sequence>MTTAWSNSVRPTECSMACYPWIRRACRGTACTSCRCRTGTGRCGRPSATRCVPAVRHRPIPTGPGLRRSPSDGIARSAHAAGRLRLRPARPVPTTARAPSSARGRRRRGCGPACPRTVRRLRACIPAWGSSAHSRADGCPDAGLRRSGWFLSPASRSAADAAASRLPAPSAAPARPTALPQIPAARTW</sequence>